<name>A0ABR1PV95_9PEZI</name>
<reference evidence="1 2" key="1">
    <citation type="submission" date="2023-01" db="EMBL/GenBank/DDBJ databases">
        <title>Analysis of 21 Apiospora genomes using comparative genomics revels a genus with tremendous synthesis potential of carbohydrate active enzymes and secondary metabolites.</title>
        <authorList>
            <person name="Sorensen T."/>
        </authorList>
    </citation>
    <scope>NUCLEOTIDE SEQUENCE [LARGE SCALE GENOMIC DNA]</scope>
    <source>
        <strain evidence="1 2">CBS 24483</strain>
    </source>
</reference>
<dbReference type="Proteomes" id="UP001391051">
    <property type="component" value="Unassembled WGS sequence"/>
</dbReference>
<evidence type="ECO:0000313" key="1">
    <source>
        <dbReference type="EMBL" id="KAK7940947.1"/>
    </source>
</evidence>
<accession>A0ABR1PV95</accession>
<protein>
    <submittedName>
        <fullName evidence="1">Uncharacterized protein</fullName>
    </submittedName>
</protein>
<dbReference type="RefSeq" id="XP_066693699.1">
    <property type="nucleotide sequence ID" value="XM_066849556.1"/>
</dbReference>
<evidence type="ECO:0000313" key="2">
    <source>
        <dbReference type="Proteomes" id="UP001391051"/>
    </source>
</evidence>
<dbReference type="EMBL" id="JAQQWE010000009">
    <property type="protein sequence ID" value="KAK7940947.1"/>
    <property type="molecule type" value="Genomic_DNA"/>
</dbReference>
<organism evidence="1 2">
    <name type="scientific">Apiospora aurea</name>
    <dbReference type="NCBI Taxonomy" id="335848"/>
    <lineage>
        <taxon>Eukaryota</taxon>
        <taxon>Fungi</taxon>
        <taxon>Dikarya</taxon>
        <taxon>Ascomycota</taxon>
        <taxon>Pezizomycotina</taxon>
        <taxon>Sordariomycetes</taxon>
        <taxon>Xylariomycetidae</taxon>
        <taxon>Amphisphaeriales</taxon>
        <taxon>Apiosporaceae</taxon>
        <taxon>Apiospora</taxon>
    </lineage>
</organism>
<keyword evidence="2" id="KW-1185">Reference proteome</keyword>
<dbReference type="GeneID" id="92082618"/>
<sequence>MRGNLVCGLVVDGLPPVARRLSRWQVAERPVLAHDQADGADLLRAGPLSEPGVQVGEAEVELLGQLDHLPHARLHLLALGQAAQELQVAPDPAPARRDLFPFHVGSGAAGHHGSRGTGVHGHLAPVAPTAAAAAAAARVAALLFILRRRGFEGFLRRLLPRGVLGGLGPAP</sequence>
<gene>
    <name evidence="1" type="ORF">PG986_013334</name>
</gene>
<proteinExistence type="predicted"/>
<comment type="caution">
    <text evidence="1">The sequence shown here is derived from an EMBL/GenBank/DDBJ whole genome shotgun (WGS) entry which is preliminary data.</text>
</comment>